<keyword evidence="1" id="KW-0472">Membrane</keyword>
<accession>A0A1G2USU1</accession>
<sequence>MSRILFFLAAIILPIIFSWWLFIPIALLFIYLARLPYEVIIAGFILDSVYYFGNGFFARYPLTIFSLTFIVITFFLSKKIHWSEII</sequence>
<proteinExistence type="predicted"/>
<dbReference type="Proteomes" id="UP000177276">
    <property type="component" value="Unassembled WGS sequence"/>
</dbReference>
<name>A0A1G2USU1_9BACT</name>
<dbReference type="AlphaFoldDB" id="A0A1G2USU1"/>
<evidence type="ECO:0000256" key="1">
    <source>
        <dbReference type="SAM" id="Phobius"/>
    </source>
</evidence>
<comment type="caution">
    <text evidence="2">The sequence shown here is derived from an EMBL/GenBank/DDBJ whole genome shotgun (WGS) entry which is preliminary data.</text>
</comment>
<reference evidence="2 3" key="1">
    <citation type="journal article" date="2016" name="Nat. Commun.">
        <title>Thousands of microbial genomes shed light on interconnected biogeochemical processes in an aquifer system.</title>
        <authorList>
            <person name="Anantharaman K."/>
            <person name="Brown C.T."/>
            <person name="Hug L.A."/>
            <person name="Sharon I."/>
            <person name="Castelle C.J."/>
            <person name="Probst A.J."/>
            <person name="Thomas B.C."/>
            <person name="Singh A."/>
            <person name="Wilkins M.J."/>
            <person name="Karaoz U."/>
            <person name="Brodie E.L."/>
            <person name="Williams K.H."/>
            <person name="Hubbard S.S."/>
            <person name="Banfield J.F."/>
        </authorList>
    </citation>
    <scope>NUCLEOTIDE SEQUENCE [LARGE SCALE GENOMIC DNA]</scope>
</reference>
<keyword evidence="1" id="KW-0812">Transmembrane</keyword>
<protein>
    <submittedName>
        <fullName evidence="2">Uncharacterized protein</fullName>
    </submittedName>
</protein>
<evidence type="ECO:0000313" key="2">
    <source>
        <dbReference type="EMBL" id="OHB12451.1"/>
    </source>
</evidence>
<keyword evidence="1" id="KW-1133">Transmembrane helix</keyword>
<organism evidence="2 3">
    <name type="scientific">Candidatus Zambryskibacteria bacterium RIFCSPLOWO2_12_FULL_39_16</name>
    <dbReference type="NCBI Taxonomy" id="1802775"/>
    <lineage>
        <taxon>Bacteria</taxon>
        <taxon>Candidatus Zambryskiibacteriota</taxon>
    </lineage>
</organism>
<gene>
    <name evidence="2" type="ORF">A3G46_02045</name>
</gene>
<dbReference type="EMBL" id="MHWS01000009">
    <property type="protein sequence ID" value="OHB12451.1"/>
    <property type="molecule type" value="Genomic_DNA"/>
</dbReference>
<feature type="transmembrane region" description="Helical" evidence="1">
    <location>
        <begin position="58"/>
        <end position="76"/>
    </location>
</feature>
<evidence type="ECO:0000313" key="3">
    <source>
        <dbReference type="Proteomes" id="UP000177276"/>
    </source>
</evidence>
<feature type="transmembrane region" description="Helical" evidence="1">
    <location>
        <begin position="6"/>
        <end position="28"/>
    </location>
</feature>